<dbReference type="PANTHER" id="PTHR46730:SF1">
    <property type="entry name" value="PLAT DOMAIN-CONTAINING PROTEIN"/>
    <property type="match status" value="1"/>
</dbReference>
<dbReference type="EMBL" id="MRZV01000040">
    <property type="protein sequence ID" value="PIK61125.1"/>
    <property type="molecule type" value="Genomic_DNA"/>
</dbReference>
<evidence type="ECO:0000256" key="4">
    <source>
        <dbReference type="ARBA" id="ARBA00022989"/>
    </source>
</evidence>
<evidence type="ECO:0000256" key="3">
    <source>
        <dbReference type="ARBA" id="ARBA00022737"/>
    </source>
</evidence>
<dbReference type="GO" id="GO:0005886">
    <property type="term" value="C:plasma membrane"/>
    <property type="evidence" value="ECO:0007669"/>
    <property type="project" value="TreeGrafter"/>
</dbReference>
<feature type="domain" description="PKD/REJ-like" evidence="6">
    <location>
        <begin position="12"/>
        <end position="129"/>
    </location>
</feature>
<reference evidence="7 8" key="1">
    <citation type="journal article" date="2017" name="PLoS Biol.">
        <title>The sea cucumber genome provides insights into morphological evolution and visceral regeneration.</title>
        <authorList>
            <person name="Zhang X."/>
            <person name="Sun L."/>
            <person name="Yuan J."/>
            <person name="Sun Y."/>
            <person name="Gao Y."/>
            <person name="Zhang L."/>
            <person name="Li S."/>
            <person name="Dai H."/>
            <person name="Hamel J.F."/>
            <person name="Liu C."/>
            <person name="Yu Y."/>
            <person name="Liu S."/>
            <person name="Lin W."/>
            <person name="Guo K."/>
            <person name="Jin S."/>
            <person name="Xu P."/>
            <person name="Storey K.B."/>
            <person name="Huan P."/>
            <person name="Zhang T."/>
            <person name="Zhou Y."/>
            <person name="Zhang J."/>
            <person name="Lin C."/>
            <person name="Li X."/>
            <person name="Xing L."/>
            <person name="Huo D."/>
            <person name="Sun M."/>
            <person name="Wang L."/>
            <person name="Mercier A."/>
            <person name="Li F."/>
            <person name="Yang H."/>
            <person name="Xiang J."/>
        </authorList>
    </citation>
    <scope>NUCLEOTIDE SEQUENCE [LARGE SCALE GENOMIC DNA]</scope>
    <source>
        <strain evidence="7">Shaxun</strain>
        <tissue evidence="7">Muscle</tissue>
    </source>
</reference>
<dbReference type="GO" id="GO:0005261">
    <property type="term" value="F:monoatomic cation channel activity"/>
    <property type="evidence" value="ECO:0007669"/>
    <property type="project" value="TreeGrafter"/>
</dbReference>
<organism evidence="7 8">
    <name type="scientific">Stichopus japonicus</name>
    <name type="common">Sea cucumber</name>
    <dbReference type="NCBI Taxonomy" id="307972"/>
    <lineage>
        <taxon>Eukaryota</taxon>
        <taxon>Metazoa</taxon>
        <taxon>Echinodermata</taxon>
        <taxon>Eleutherozoa</taxon>
        <taxon>Echinozoa</taxon>
        <taxon>Holothuroidea</taxon>
        <taxon>Aspidochirotacea</taxon>
        <taxon>Aspidochirotida</taxon>
        <taxon>Stichopodidae</taxon>
        <taxon>Apostichopus</taxon>
    </lineage>
</organism>
<keyword evidence="5" id="KW-0472">Membrane</keyword>
<dbReference type="GO" id="GO:0006816">
    <property type="term" value="P:calcium ion transport"/>
    <property type="evidence" value="ECO:0007669"/>
    <property type="project" value="TreeGrafter"/>
</dbReference>
<evidence type="ECO:0000313" key="7">
    <source>
        <dbReference type="EMBL" id="PIK61125.1"/>
    </source>
</evidence>
<comment type="subcellular location">
    <subcellularLocation>
        <location evidence="1">Membrane</location>
    </subcellularLocation>
</comment>
<keyword evidence="8" id="KW-1185">Reference proteome</keyword>
<dbReference type="Pfam" id="PF02010">
    <property type="entry name" value="REJ"/>
    <property type="match status" value="1"/>
</dbReference>
<dbReference type="AlphaFoldDB" id="A0A2G8LLL4"/>
<dbReference type="OrthoDB" id="10068766at2759"/>
<sequence>MASLSLEATNMRVLVIPPNTLPVRESIEFTATVTSTIAGEAITVSELITLTTVATPLVAEIGGASRITLGPSDTIILDGSNSFDPDAKANTALSFEWTCLVVQLKTRSGKKKFRDNEDIYFQASISFTSEVNVTWQELNDRLDSSMWKIGHVKASNTAGHFNTHIIIPKSETDPGTQYSIEVRAVADNGKHGTSTFDFSTFQSISQCQIQVTDYNEMEPMKITATGCVTDPDSEPLTYQPFLGLAINDGSYKTVVLDGSKGDSEQTVIATPIEYGQNEILVGFKVCDASMTCIDAVTNTPYNSKDVMFTDQERNTFVSEKIQKELDKGNVATAFSNAINMANLEKKFLTTQRRRKRDAFADFDIYIEGGVDSILLVVDDDSFFQNIEPDVQTRFDEVGRYQTDVLVSIIESGPVDNSEGDMLLDLSSQMVQQSFAEEEIDTLLDAFDTIITKAESEGHQQSIGTVERAMTTLATSEKKVNSGTDQQKMIDQRQKISDLRKSALKQVGKDLAIGSHMSLDVSGAKMAVFCFLPSTEEDAWDVENTFPVKLRPGGALSDRYLLTCTTYHYSLIYWFPSEEKN</sequence>
<keyword evidence="3" id="KW-0677">Repeat</keyword>
<dbReference type="InterPro" id="IPR002859">
    <property type="entry name" value="PKD/REJ-like"/>
</dbReference>
<protein>
    <recommendedName>
        <fullName evidence="6">PKD/REJ-like domain-containing protein</fullName>
    </recommendedName>
</protein>
<evidence type="ECO:0000256" key="1">
    <source>
        <dbReference type="ARBA" id="ARBA00004370"/>
    </source>
</evidence>
<evidence type="ECO:0000256" key="2">
    <source>
        <dbReference type="ARBA" id="ARBA00022692"/>
    </source>
</evidence>
<accession>A0A2G8LLL4</accession>
<dbReference type="Proteomes" id="UP000230750">
    <property type="component" value="Unassembled WGS sequence"/>
</dbReference>
<evidence type="ECO:0000313" key="8">
    <source>
        <dbReference type="Proteomes" id="UP000230750"/>
    </source>
</evidence>
<comment type="caution">
    <text evidence="7">The sequence shown here is derived from an EMBL/GenBank/DDBJ whole genome shotgun (WGS) entry which is preliminary data.</text>
</comment>
<evidence type="ECO:0000256" key="5">
    <source>
        <dbReference type="ARBA" id="ARBA00023136"/>
    </source>
</evidence>
<gene>
    <name evidence="7" type="ORF">BSL78_01950</name>
</gene>
<keyword evidence="2" id="KW-0812">Transmembrane</keyword>
<keyword evidence="4" id="KW-1133">Transmembrane helix</keyword>
<proteinExistence type="predicted"/>
<evidence type="ECO:0000259" key="6">
    <source>
        <dbReference type="Pfam" id="PF02010"/>
    </source>
</evidence>
<name>A0A2G8LLL4_STIJA</name>
<dbReference type="PANTHER" id="PTHR46730">
    <property type="entry name" value="POLYCYSTIN-1"/>
    <property type="match status" value="1"/>
</dbReference>